<dbReference type="InterPro" id="IPR016169">
    <property type="entry name" value="FAD-bd_PCMH_sub2"/>
</dbReference>
<evidence type="ECO:0000256" key="3">
    <source>
        <dbReference type="ARBA" id="ARBA00022827"/>
    </source>
</evidence>
<evidence type="ECO:0000256" key="4">
    <source>
        <dbReference type="ARBA" id="ARBA00023002"/>
    </source>
</evidence>
<dbReference type="Gene3D" id="3.30.70.2740">
    <property type="match status" value="1"/>
</dbReference>
<feature type="domain" description="FAD-binding PCMH-type" evidence="5">
    <location>
        <begin position="37"/>
        <end position="216"/>
    </location>
</feature>
<keyword evidence="2" id="KW-0285">Flavoprotein</keyword>
<dbReference type="EC" id="1.1.99.14" evidence="6"/>
<dbReference type="Pfam" id="PF02913">
    <property type="entry name" value="FAD-oxidase_C"/>
    <property type="match status" value="1"/>
</dbReference>
<proteinExistence type="predicted"/>
<keyword evidence="7" id="KW-1185">Reference proteome</keyword>
<reference evidence="7" key="1">
    <citation type="journal article" date="2019" name="Int. J. Syst. Evol. Microbiol.">
        <title>The Global Catalogue of Microorganisms (GCM) 10K type strain sequencing project: providing services to taxonomists for standard genome sequencing and annotation.</title>
        <authorList>
            <consortium name="The Broad Institute Genomics Platform"/>
            <consortium name="The Broad Institute Genome Sequencing Center for Infectious Disease"/>
            <person name="Wu L."/>
            <person name="Ma J."/>
        </authorList>
    </citation>
    <scope>NUCLEOTIDE SEQUENCE [LARGE SCALE GENOMIC DNA]</scope>
    <source>
        <strain evidence="7">R28</strain>
    </source>
</reference>
<evidence type="ECO:0000313" key="6">
    <source>
        <dbReference type="EMBL" id="MFD2043925.1"/>
    </source>
</evidence>
<dbReference type="PANTHER" id="PTHR42934:SF2">
    <property type="entry name" value="GLYCOLATE OXIDASE SUBUNIT GLCD"/>
    <property type="match status" value="1"/>
</dbReference>
<dbReference type="InterPro" id="IPR004113">
    <property type="entry name" value="FAD-bd_oxidored_4_C"/>
</dbReference>
<keyword evidence="4 6" id="KW-0560">Oxidoreductase</keyword>
<dbReference type="EMBL" id="JBHUHQ010000013">
    <property type="protein sequence ID" value="MFD2043925.1"/>
    <property type="molecule type" value="Genomic_DNA"/>
</dbReference>
<dbReference type="InterPro" id="IPR036318">
    <property type="entry name" value="FAD-bd_PCMH-like_sf"/>
</dbReference>
<name>A0ABW4VZB2_9BACI</name>
<dbReference type="RefSeq" id="WP_377555498.1">
    <property type="nucleotide sequence ID" value="NZ_JBHUHQ010000013.1"/>
</dbReference>
<dbReference type="NCBIfam" id="TIGR00387">
    <property type="entry name" value="glcD"/>
    <property type="match status" value="1"/>
</dbReference>
<evidence type="ECO:0000313" key="7">
    <source>
        <dbReference type="Proteomes" id="UP001597383"/>
    </source>
</evidence>
<sequence>MLSEELIQELRSIVSHENLDINKASLLVYSYDATPQFQSMPDAVVSPRNTNEVSQVVRFCNKHHIPVVPRGSGTNLSAGTTPVEGGVVLLFKHMDQILDLDEENLTVTTQPGIITKDLIDVVESRGLFYPPDPSSMKISQIGGNINENSGGLRGLKYGVTRDYVLGLEIVLPNGEIIRTGGKLAKDVAGYDLTRLFVGSEGTLGIVTEATLKLIPKPETKKTILALYQDLDAAAKSVSAIIANRIVPATLEFLDQPTLQVVEDFAQIGLPTEVKAVLLIEQDGPPSVVAKDMDEIAKICREHKAVEVSVAKTEEEAEALTTARRAALSALARLKPTTILEDATVPRSEIAKMVKAIDEIAKKYDVTICTFGHAGDGNLHPTCLTDVRNKAEIVRVEKAFEEIFKYAIELGGTITGEHGVGAMKSDYLHLKVGKAGIEAMQQIKTALDPNNIMNPGKIFAKSERKRVVVTK</sequence>
<dbReference type="SUPFAM" id="SSF55103">
    <property type="entry name" value="FAD-linked oxidases, C-terminal domain"/>
    <property type="match status" value="1"/>
</dbReference>
<dbReference type="InterPro" id="IPR004490">
    <property type="entry name" value="GlcD"/>
</dbReference>
<dbReference type="Pfam" id="PF01565">
    <property type="entry name" value="FAD_binding_4"/>
    <property type="match status" value="1"/>
</dbReference>
<organism evidence="6 7">
    <name type="scientific">Ornithinibacillus salinisoli</name>
    <dbReference type="NCBI Taxonomy" id="1848459"/>
    <lineage>
        <taxon>Bacteria</taxon>
        <taxon>Bacillati</taxon>
        <taxon>Bacillota</taxon>
        <taxon>Bacilli</taxon>
        <taxon>Bacillales</taxon>
        <taxon>Bacillaceae</taxon>
        <taxon>Ornithinibacillus</taxon>
    </lineage>
</organism>
<keyword evidence="3" id="KW-0274">FAD</keyword>
<dbReference type="Gene3D" id="3.30.465.10">
    <property type="match status" value="1"/>
</dbReference>
<gene>
    <name evidence="6" type="primary">glcD</name>
    <name evidence="6" type="ORF">ACFSJF_06605</name>
</gene>
<dbReference type="InterPro" id="IPR016164">
    <property type="entry name" value="FAD-linked_Oxase-like_C"/>
</dbReference>
<dbReference type="SUPFAM" id="SSF56176">
    <property type="entry name" value="FAD-binding/transporter-associated domain-like"/>
    <property type="match status" value="1"/>
</dbReference>
<protein>
    <submittedName>
        <fullName evidence="6">Glycolate oxidase subunit GlcD</fullName>
        <ecNumber evidence="6">1.1.99.14</ecNumber>
    </submittedName>
</protein>
<dbReference type="Proteomes" id="UP001597383">
    <property type="component" value="Unassembled WGS sequence"/>
</dbReference>
<evidence type="ECO:0000259" key="5">
    <source>
        <dbReference type="PROSITE" id="PS51387"/>
    </source>
</evidence>
<accession>A0ABW4VZB2</accession>
<dbReference type="InterPro" id="IPR016166">
    <property type="entry name" value="FAD-bd_PCMH"/>
</dbReference>
<dbReference type="PANTHER" id="PTHR42934">
    <property type="entry name" value="GLYCOLATE OXIDASE SUBUNIT GLCD"/>
    <property type="match status" value="1"/>
</dbReference>
<dbReference type="InterPro" id="IPR016171">
    <property type="entry name" value="Vanillyl_alc_oxidase_C-sub2"/>
</dbReference>
<dbReference type="GO" id="GO:0019154">
    <property type="term" value="F:glycolate dehydrogenase activity"/>
    <property type="evidence" value="ECO:0007669"/>
    <property type="project" value="UniProtKB-EC"/>
</dbReference>
<dbReference type="Gene3D" id="1.10.45.10">
    <property type="entry name" value="Vanillyl-alcohol Oxidase, Chain A, domain 4"/>
    <property type="match status" value="1"/>
</dbReference>
<dbReference type="PROSITE" id="PS51387">
    <property type="entry name" value="FAD_PCMH"/>
    <property type="match status" value="1"/>
</dbReference>
<dbReference type="InterPro" id="IPR006094">
    <property type="entry name" value="Oxid_FAD_bind_N"/>
</dbReference>
<evidence type="ECO:0000256" key="2">
    <source>
        <dbReference type="ARBA" id="ARBA00022630"/>
    </source>
</evidence>
<dbReference type="InterPro" id="IPR051914">
    <property type="entry name" value="FAD-linked_OxidoTrans_Type4"/>
</dbReference>
<comment type="cofactor">
    <cofactor evidence="1">
        <name>FAD</name>
        <dbReference type="ChEBI" id="CHEBI:57692"/>
    </cofactor>
</comment>
<evidence type="ECO:0000256" key="1">
    <source>
        <dbReference type="ARBA" id="ARBA00001974"/>
    </source>
</evidence>
<comment type="caution">
    <text evidence="6">The sequence shown here is derived from an EMBL/GenBank/DDBJ whole genome shotgun (WGS) entry which is preliminary data.</text>
</comment>